<dbReference type="Pfam" id="PF12973">
    <property type="entry name" value="Cupin_7"/>
    <property type="match status" value="1"/>
</dbReference>
<keyword evidence="3" id="KW-1185">Reference proteome</keyword>
<organism evidence="2 3">
    <name type="scientific">Chimaeribacter californicus</name>
    <dbReference type="NCBI Taxonomy" id="2060067"/>
    <lineage>
        <taxon>Bacteria</taxon>
        <taxon>Pseudomonadati</taxon>
        <taxon>Pseudomonadota</taxon>
        <taxon>Gammaproteobacteria</taxon>
        <taxon>Enterobacterales</taxon>
        <taxon>Yersiniaceae</taxon>
        <taxon>Chimaeribacter</taxon>
    </lineage>
</organism>
<dbReference type="InterPro" id="IPR014710">
    <property type="entry name" value="RmlC-like_jellyroll"/>
</dbReference>
<dbReference type="Proteomes" id="UP000234240">
    <property type="component" value="Unassembled WGS sequence"/>
</dbReference>
<sequence length="180" mass="19639">MSLNQLEARPLKNPVSAVLPESLHIDTINRPFARSFGVEGVNLQLLQADVEGGTFAVRIRFAPGVQLPPHHHTGVVYAFTLSGEWEYIEYPDSPKNVAGSYLYEPPGSIHTLRVAAHNEEETDVVFIITGAMLILDEAGHVIQVLDAASHIHDWAAALKQQGDKVPEIIGGGQVKYVTPM</sequence>
<dbReference type="InterPro" id="IPR025979">
    <property type="entry name" value="ChrR-like_cupin_dom"/>
</dbReference>
<dbReference type="InterPro" id="IPR011051">
    <property type="entry name" value="RmlC_Cupin_sf"/>
</dbReference>
<reference evidence="2 3" key="1">
    <citation type="submission" date="2017-12" db="EMBL/GenBank/DDBJ databases">
        <title>Characterization of six clinical isolates of Enterochimera gen. nov., a novel genus of the Yersiniaciae family and the three species Enterochimera arupensis sp. nov., Enterochimera coloradensis sp. nov, and Enterochimera californica sp. nov.</title>
        <authorList>
            <person name="Rossi A."/>
            <person name="Fisher M."/>
        </authorList>
    </citation>
    <scope>NUCLEOTIDE SEQUENCE [LARGE SCALE GENOMIC DNA]</scope>
    <source>
        <strain evidence="3">2015-Iso6</strain>
    </source>
</reference>
<evidence type="ECO:0000313" key="3">
    <source>
        <dbReference type="Proteomes" id="UP000234240"/>
    </source>
</evidence>
<dbReference type="OrthoDB" id="564955at2"/>
<dbReference type="EMBL" id="PJZF01000004">
    <property type="protein sequence ID" value="PLR39671.1"/>
    <property type="molecule type" value="Genomic_DNA"/>
</dbReference>
<gene>
    <name evidence="2" type="ORF">CYR55_07310</name>
</gene>
<proteinExistence type="predicted"/>
<dbReference type="AlphaFoldDB" id="A0A2N5EC10"/>
<name>A0A2N5EC10_9GAMM</name>
<protein>
    <recommendedName>
        <fullName evidence="1">ChrR-like cupin domain-containing protein</fullName>
    </recommendedName>
</protein>
<dbReference type="RefSeq" id="WP_101815486.1">
    <property type="nucleotide sequence ID" value="NZ_PJZF01000004.1"/>
</dbReference>
<evidence type="ECO:0000259" key="1">
    <source>
        <dbReference type="Pfam" id="PF12973"/>
    </source>
</evidence>
<dbReference type="SUPFAM" id="SSF51182">
    <property type="entry name" value="RmlC-like cupins"/>
    <property type="match status" value="1"/>
</dbReference>
<evidence type="ECO:0000313" key="2">
    <source>
        <dbReference type="EMBL" id="PLR39671.1"/>
    </source>
</evidence>
<dbReference type="CDD" id="cd20302">
    <property type="entry name" value="cupin_DAD"/>
    <property type="match status" value="1"/>
</dbReference>
<feature type="domain" description="ChrR-like cupin" evidence="1">
    <location>
        <begin position="25"/>
        <end position="132"/>
    </location>
</feature>
<dbReference type="Gene3D" id="2.60.120.10">
    <property type="entry name" value="Jelly Rolls"/>
    <property type="match status" value="1"/>
</dbReference>
<comment type="caution">
    <text evidence="2">The sequence shown here is derived from an EMBL/GenBank/DDBJ whole genome shotgun (WGS) entry which is preliminary data.</text>
</comment>
<accession>A0A2N5EC10</accession>